<comment type="similarity">
    <text evidence="2 6">Belongs to the class-III pyridoxal-phosphate-dependent aminotransferase family.</text>
</comment>
<protein>
    <submittedName>
        <fullName evidence="7">Lysine 6-aminotransferase</fullName>
    </submittedName>
</protein>
<dbReference type="GO" id="GO:0030170">
    <property type="term" value="F:pyridoxal phosphate binding"/>
    <property type="evidence" value="ECO:0007669"/>
    <property type="project" value="InterPro"/>
</dbReference>
<evidence type="ECO:0000313" key="7">
    <source>
        <dbReference type="EMBL" id="PAT35466.1"/>
    </source>
</evidence>
<dbReference type="EMBL" id="NSJF01000002">
    <property type="protein sequence ID" value="PAT35466.1"/>
    <property type="molecule type" value="Genomic_DNA"/>
</dbReference>
<sequence>MTILLHTLAPLRAHGLASTIGLPDDCIERMAANHPELAEAIAEAASAYAHIAAEFPELLQLDEAEQLRRIQAGFLNFYAGDAVNPYVAIAARGPWLVTLKGAVLLDCGGYGMLGLGHSPQAVLDSMARPQVMANIMTPSLSQLRFVRAMRREVGQRAGACPYSHFMCLNSGSEAVSLASRIVDINAKHQTDPGARHAGKAIKRLVVKGAFHGRTERPALYSDSSRQAYIQHLASYRGEDSVLTVAPYDVAALEAVFAQAEAQGWFIEAMFMEPVMGEGNPGRAVPRAFYDRARTLTAAHGALLLVDSIQAGLRATGYLSLIDYPGFEGIAPPDMEAYSKALNAGQYPLSVLAVGERAAAIYQRGLYGNTMTANPRALDVACAVLEAMTPALRENIRRRGIEAVSRLQALQAKLGGAIVQVQGTGLLFSCELSPEFKSYGQDSIEQWLRQHGLGVIHGGENALRFTPHFGLDAQELELLLQLVQRALQEGPRIAPERPYTRAGSNATLQSRLVATS</sequence>
<proteinExistence type="inferred from homology"/>
<comment type="cofactor">
    <cofactor evidence="1">
        <name>pyridoxal 5'-phosphate</name>
        <dbReference type="ChEBI" id="CHEBI:597326"/>
    </cofactor>
</comment>
<dbReference type="Pfam" id="PF00202">
    <property type="entry name" value="Aminotran_3"/>
    <property type="match status" value="1"/>
</dbReference>
<accession>A0A2A2ACB8</accession>
<dbReference type="InterPro" id="IPR015422">
    <property type="entry name" value="PyrdxlP-dep_Trfase_small"/>
</dbReference>
<comment type="caution">
    <text evidence="7">The sequence shown here is derived from an EMBL/GenBank/DDBJ whole genome shotgun (WGS) entry which is preliminary data.</text>
</comment>
<dbReference type="PANTHER" id="PTHR43206">
    <property type="entry name" value="AMINOTRANSFERASE"/>
    <property type="match status" value="1"/>
</dbReference>
<evidence type="ECO:0000256" key="3">
    <source>
        <dbReference type="ARBA" id="ARBA00022576"/>
    </source>
</evidence>
<dbReference type="Proteomes" id="UP000217999">
    <property type="component" value="Unassembled WGS sequence"/>
</dbReference>
<evidence type="ECO:0000256" key="2">
    <source>
        <dbReference type="ARBA" id="ARBA00008954"/>
    </source>
</evidence>
<dbReference type="GO" id="GO:0009450">
    <property type="term" value="P:gamma-aminobutyric acid catabolic process"/>
    <property type="evidence" value="ECO:0007669"/>
    <property type="project" value="TreeGrafter"/>
</dbReference>
<evidence type="ECO:0000256" key="4">
    <source>
        <dbReference type="ARBA" id="ARBA00022679"/>
    </source>
</evidence>
<name>A0A2A2ACB8_9BURK</name>
<dbReference type="PANTHER" id="PTHR43206:SF2">
    <property type="entry name" value="4-AMINOBUTYRATE AMINOTRANSFERASE GABT"/>
    <property type="match status" value="1"/>
</dbReference>
<dbReference type="AlphaFoldDB" id="A0A2A2ACB8"/>
<keyword evidence="5 6" id="KW-0663">Pyridoxal phosphate</keyword>
<evidence type="ECO:0000256" key="5">
    <source>
        <dbReference type="ARBA" id="ARBA00022898"/>
    </source>
</evidence>
<dbReference type="RefSeq" id="WP_095549549.1">
    <property type="nucleotide sequence ID" value="NZ_NSJF01000002.1"/>
</dbReference>
<gene>
    <name evidence="7" type="ORF">CK620_06340</name>
</gene>
<dbReference type="InterPro" id="IPR005814">
    <property type="entry name" value="Aminotrans_3"/>
</dbReference>
<reference evidence="7 8" key="1">
    <citation type="submission" date="2017-08" db="EMBL/GenBank/DDBJ databases">
        <title>WGS of Clinical strains of the CDC Group NO-1 linked to zoonotic infections in humans.</title>
        <authorList>
            <person name="Bernier A.-M."/>
            <person name="Bernard K."/>
        </authorList>
    </citation>
    <scope>NUCLEOTIDE SEQUENCE [LARGE SCALE GENOMIC DNA]</scope>
    <source>
        <strain evidence="7 8">NML03-0146</strain>
    </source>
</reference>
<dbReference type="InterPro" id="IPR015424">
    <property type="entry name" value="PyrdxlP-dep_Trfase"/>
</dbReference>
<dbReference type="GO" id="GO:0005829">
    <property type="term" value="C:cytosol"/>
    <property type="evidence" value="ECO:0007669"/>
    <property type="project" value="TreeGrafter"/>
</dbReference>
<organism evidence="7 8">
    <name type="scientific">Vandammella animalimorsus</name>
    <dbReference type="NCBI Taxonomy" id="2029117"/>
    <lineage>
        <taxon>Bacteria</taxon>
        <taxon>Pseudomonadati</taxon>
        <taxon>Pseudomonadota</taxon>
        <taxon>Betaproteobacteria</taxon>
        <taxon>Burkholderiales</taxon>
        <taxon>Comamonadaceae</taxon>
        <taxon>Vandammella</taxon>
    </lineage>
</organism>
<evidence type="ECO:0000313" key="8">
    <source>
        <dbReference type="Proteomes" id="UP000217999"/>
    </source>
</evidence>
<evidence type="ECO:0000256" key="1">
    <source>
        <dbReference type="ARBA" id="ARBA00001933"/>
    </source>
</evidence>
<keyword evidence="4 7" id="KW-0808">Transferase</keyword>
<evidence type="ECO:0000256" key="6">
    <source>
        <dbReference type="RuleBase" id="RU003560"/>
    </source>
</evidence>
<keyword evidence="3 7" id="KW-0032">Aminotransferase</keyword>
<dbReference type="GO" id="GO:0008483">
    <property type="term" value="F:transaminase activity"/>
    <property type="evidence" value="ECO:0007669"/>
    <property type="project" value="UniProtKB-KW"/>
</dbReference>
<dbReference type="Gene3D" id="3.90.1150.10">
    <property type="entry name" value="Aspartate Aminotransferase, domain 1"/>
    <property type="match status" value="1"/>
</dbReference>
<dbReference type="Gene3D" id="3.40.640.10">
    <property type="entry name" value="Type I PLP-dependent aspartate aminotransferase-like (Major domain)"/>
    <property type="match status" value="1"/>
</dbReference>
<dbReference type="InterPro" id="IPR015421">
    <property type="entry name" value="PyrdxlP-dep_Trfase_major"/>
</dbReference>
<dbReference type="SUPFAM" id="SSF53383">
    <property type="entry name" value="PLP-dependent transferases"/>
    <property type="match status" value="1"/>
</dbReference>